<dbReference type="Pfam" id="PF14332">
    <property type="entry name" value="DUF4388"/>
    <property type="match status" value="1"/>
</dbReference>
<name>A0A0H4X0N8_9BACT</name>
<dbReference type="PANTHER" id="PTHR36304:SF4">
    <property type="entry name" value="DUF4388 DOMAIN-CONTAINING PROTEIN"/>
    <property type="match status" value="1"/>
</dbReference>
<feature type="domain" description="PatA-like N-terminal" evidence="1">
    <location>
        <begin position="4"/>
        <end position="157"/>
    </location>
</feature>
<dbReference type="eggNOG" id="COG1846">
    <property type="taxonomic scope" value="Bacteria"/>
</dbReference>
<dbReference type="KEGG" id="mym:A176_004335"/>
<dbReference type="RefSeq" id="WP_002634842.1">
    <property type="nucleotide sequence ID" value="NZ_CP012109.1"/>
</dbReference>
<dbReference type="EMBL" id="CP012109">
    <property type="protein sequence ID" value="AKQ67423.1"/>
    <property type="molecule type" value="Genomic_DNA"/>
</dbReference>
<dbReference type="OrthoDB" id="5522768at2"/>
<sequence length="361" mass="39816">MALHGDLFSYPLPEFLQWLDSSRKTGTLQLSWEAGERKLFLLSGQVGATAAEGLRGRVARLLTLSKLASGTKVLAAFDELARTPDVDAAFDIHGIQARWIRDLGREELFAAMMDLTIAGRGTFHWTEDADRSGEDWVPSDMSIRELLFESLRWVDEQSDVDKALPIDALSVRALSPPSPSQPLMHRIILGLCATPQNLGRLRLSMGVSRSSVTRRVHELLRAKLVEVDGAPQVEADPVAEMLEKGAVLMREGQFDAAGIVCTSLLASDPADRRVREFARLVQREHVAALYADLPPLSVPHMIHDPQGQALLKPEERQIAGLVNGTWDVSTLVLASPARELETLKTLAKLQRMGLLQLGYPR</sequence>
<organism evidence="2 3">
    <name type="scientific">Pseudomyxococcus hansupus</name>
    <dbReference type="NCBI Taxonomy" id="1297742"/>
    <lineage>
        <taxon>Bacteria</taxon>
        <taxon>Pseudomonadati</taxon>
        <taxon>Myxococcota</taxon>
        <taxon>Myxococcia</taxon>
        <taxon>Myxococcales</taxon>
        <taxon>Cystobacterineae</taxon>
        <taxon>Myxococcaceae</taxon>
        <taxon>Pseudomyxococcus</taxon>
    </lineage>
</organism>
<proteinExistence type="predicted"/>
<dbReference type="InterPro" id="IPR025497">
    <property type="entry name" value="PatA-like_N"/>
</dbReference>
<gene>
    <name evidence="2" type="ORF">A176_004335</name>
</gene>
<dbReference type="PANTHER" id="PTHR36304">
    <property type="entry name" value="DOMAIN GTPASE-ACTIVATING PROTEIN, PUTATIVE-RELATED-RELATED"/>
    <property type="match status" value="1"/>
</dbReference>
<evidence type="ECO:0000259" key="1">
    <source>
        <dbReference type="Pfam" id="PF14332"/>
    </source>
</evidence>
<dbReference type="Proteomes" id="UP000009026">
    <property type="component" value="Chromosome"/>
</dbReference>
<evidence type="ECO:0000313" key="2">
    <source>
        <dbReference type="EMBL" id="AKQ67423.1"/>
    </source>
</evidence>
<dbReference type="PATRIC" id="fig|1297742.4.peg.4377"/>
<evidence type="ECO:0000313" key="3">
    <source>
        <dbReference type="Proteomes" id="UP000009026"/>
    </source>
</evidence>
<reference evidence="2 3" key="1">
    <citation type="journal article" date="2016" name="PLoS ONE">
        <title>Complete Genome Sequence and Comparative Genomics of a Novel Myxobacterium Myxococcus hansupus.</title>
        <authorList>
            <person name="Sharma G."/>
            <person name="Narwani T."/>
            <person name="Subramanian S."/>
        </authorList>
    </citation>
    <scope>NUCLEOTIDE SEQUENCE [LARGE SCALE GENOMIC DNA]</scope>
    <source>
        <strain evidence="3">mixupus</strain>
    </source>
</reference>
<dbReference type="AlphaFoldDB" id="A0A0H4X0N8"/>
<accession>A0A0H4X0N8</accession>
<protein>
    <recommendedName>
        <fullName evidence="1">PatA-like N-terminal domain-containing protein</fullName>
    </recommendedName>
</protein>
<keyword evidence="3" id="KW-1185">Reference proteome</keyword>